<proteinExistence type="predicted"/>
<reference evidence="2 3" key="1">
    <citation type="journal article" date="2014" name="Nat. Commun.">
        <title>Klebsormidium flaccidum genome reveals primary factors for plant terrestrial adaptation.</title>
        <authorList>
            <person name="Hori K."/>
            <person name="Maruyama F."/>
            <person name="Fujisawa T."/>
            <person name="Togashi T."/>
            <person name="Yamamoto N."/>
            <person name="Seo M."/>
            <person name="Sato S."/>
            <person name="Yamada T."/>
            <person name="Mori H."/>
            <person name="Tajima N."/>
            <person name="Moriyama T."/>
            <person name="Ikeuchi M."/>
            <person name="Watanabe M."/>
            <person name="Wada H."/>
            <person name="Kobayashi K."/>
            <person name="Saito M."/>
            <person name="Masuda T."/>
            <person name="Sasaki-Sekimoto Y."/>
            <person name="Mashiguchi K."/>
            <person name="Awai K."/>
            <person name="Shimojima M."/>
            <person name="Masuda S."/>
            <person name="Iwai M."/>
            <person name="Nobusawa T."/>
            <person name="Narise T."/>
            <person name="Kondo S."/>
            <person name="Saito H."/>
            <person name="Sato R."/>
            <person name="Murakawa M."/>
            <person name="Ihara Y."/>
            <person name="Oshima-Yamada Y."/>
            <person name="Ohtaka K."/>
            <person name="Satoh M."/>
            <person name="Sonobe K."/>
            <person name="Ishii M."/>
            <person name="Ohtani R."/>
            <person name="Kanamori-Sato M."/>
            <person name="Honoki R."/>
            <person name="Miyazaki D."/>
            <person name="Mochizuki H."/>
            <person name="Umetsu J."/>
            <person name="Higashi K."/>
            <person name="Shibata D."/>
            <person name="Kamiya Y."/>
            <person name="Sato N."/>
            <person name="Nakamura Y."/>
            <person name="Tabata S."/>
            <person name="Ida S."/>
            <person name="Kurokawa K."/>
            <person name="Ohta H."/>
        </authorList>
    </citation>
    <scope>NUCLEOTIDE SEQUENCE [LARGE SCALE GENOMIC DNA]</scope>
    <source>
        <strain evidence="2 3">NIES-2285</strain>
    </source>
</reference>
<feature type="compositionally biased region" description="Acidic residues" evidence="1">
    <location>
        <begin position="134"/>
        <end position="144"/>
    </location>
</feature>
<sequence>MGVYEYLQGAAVGAWIFAAHRRRQESRLRHIVRKEALLPLSEKFTDNQGSKRSSASANQPAPSPSVVIPWVFQEVAESLNEMDYFRRSVMLEKHASRLRLCWQKHGAEFPKTFAAELLRLPGTDVWETGRDPSEETGPDSEDDIAEENQKSVLLTFFLNTFAAEDEHTANLRIKRGSTELWRPVLEEIKRASVNKGPDWTSPKAAQFRAKVLQLMVKLEAAGESCHLWSLGYCHSYYEYERGHVTKNAIKLMGTLEEVREKIAGVERDAAKVAMEAKKEPIKASLKPAPWEVD</sequence>
<organism evidence="2 3">
    <name type="scientific">Klebsormidium nitens</name>
    <name type="common">Green alga</name>
    <name type="synonym">Ulothrix nitens</name>
    <dbReference type="NCBI Taxonomy" id="105231"/>
    <lineage>
        <taxon>Eukaryota</taxon>
        <taxon>Viridiplantae</taxon>
        <taxon>Streptophyta</taxon>
        <taxon>Klebsormidiophyceae</taxon>
        <taxon>Klebsormidiales</taxon>
        <taxon>Klebsormidiaceae</taxon>
        <taxon>Klebsormidium</taxon>
    </lineage>
</organism>
<evidence type="ECO:0000256" key="1">
    <source>
        <dbReference type="SAM" id="MobiDB-lite"/>
    </source>
</evidence>
<dbReference type="AlphaFoldDB" id="A0A1Y1IEM1"/>
<feature type="region of interest" description="Disordered" evidence="1">
    <location>
        <begin position="124"/>
        <end position="144"/>
    </location>
</feature>
<evidence type="ECO:0000313" key="3">
    <source>
        <dbReference type="Proteomes" id="UP000054558"/>
    </source>
</evidence>
<keyword evidence="3" id="KW-1185">Reference proteome</keyword>
<feature type="region of interest" description="Disordered" evidence="1">
    <location>
        <begin position="43"/>
        <end position="63"/>
    </location>
</feature>
<accession>A0A1Y1IEM1</accession>
<dbReference type="EMBL" id="DF237245">
    <property type="protein sequence ID" value="GAQ86558.1"/>
    <property type="molecule type" value="Genomic_DNA"/>
</dbReference>
<protein>
    <submittedName>
        <fullName evidence="2">Uncharacterized protein</fullName>
    </submittedName>
</protein>
<name>A0A1Y1IEM1_KLENI</name>
<gene>
    <name evidence="2" type="ORF">KFL_002960130</name>
</gene>
<evidence type="ECO:0000313" key="2">
    <source>
        <dbReference type="EMBL" id="GAQ86558.1"/>
    </source>
</evidence>
<dbReference type="Proteomes" id="UP000054558">
    <property type="component" value="Unassembled WGS sequence"/>
</dbReference>